<dbReference type="Proteomes" id="UP000410492">
    <property type="component" value="Unassembled WGS sequence"/>
</dbReference>
<feature type="non-terminal residue" evidence="1">
    <location>
        <position position="50"/>
    </location>
</feature>
<proteinExistence type="predicted"/>
<name>A0A653BK39_CALMS</name>
<keyword evidence="2" id="KW-1185">Reference proteome</keyword>
<reference evidence="1 2" key="1">
    <citation type="submission" date="2019-01" db="EMBL/GenBank/DDBJ databases">
        <authorList>
            <person name="Sayadi A."/>
        </authorList>
    </citation>
    <scope>NUCLEOTIDE SEQUENCE [LARGE SCALE GENOMIC DNA]</scope>
</reference>
<dbReference type="AlphaFoldDB" id="A0A653BK39"/>
<dbReference type="EMBL" id="CAACVG010001960">
    <property type="protein sequence ID" value="VEN35912.1"/>
    <property type="molecule type" value="Genomic_DNA"/>
</dbReference>
<protein>
    <submittedName>
        <fullName evidence="1">Uncharacterized protein</fullName>
    </submittedName>
</protein>
<evidence type="ECO:0000313" key="2">
    <source>
        <dbReference type="Proteomes" id="UP000410492"/>
    </source>
</evidence>
<organism evidence="1 2">
    <name type="scientific">Callosobruchus maculatus</name>
    <name type="common">Southern cowpea weevil</name>
    <name type="synonym">Pulse bruchid</name>
    <dbReference type="NCBI Taxonomy" id="64391"/>
    <lineage>
        <taxon>Eukaryota</taxon>
        <taxon>Metazoa</taxon>
        <taxon>Ecdysozoa</taxon>
        <taxon>Arthropoda</taxon>
        <taxon>Hexapoda</taxon>
        <taxon>Insecta</taxon>
        <taxon>Pterygota</taxon>
        <taxon>Neoptera</taxon>
        <taxon>Endopterygota</taxon>
        <taxon>Coleoptera</taxon>
        <taxon>Polyphaga</taxon>
        <taxon>Cucujiformia</taxon>
        <taxon>Chrysomeloidea</taxon>
        <taxon>Chrysomelidae</taxon>
        <taxon>Bruchinae</taxon>
        <taxon>Bruchini</taxon>
        <taxon>Callosobruchus</taxon>
    </lineage>
</organism>
<gene>
    <name evidence="1" type="ORF">CALMAC_LOCUS1681</name>
</gene>
<accession>A0A653BK39</accession>
<evidence type="ECO:0000313" key="1">
    <source>
        <dbReference type="EMBL" id="VEN35912.1"/>
    </source>
</evidence>
<sequence>MVPETFNIRSFMSALSTFVNLAANRCYKIRMSFHYVIIQCLFTFKRLITV</sequence>